<name>A0ABP0PYR6_9DINO</name>
<dbReference type="GO" id="GO:0008168">
    <property type="term" value="F:methyltransferase activity"/>
    <property type="evidence" value="ECO:0007669"/>
    <property type="project" value="UniProtKB-KW"/>
</dbReference>
<feature type="region of interest" description="Disordered" evidence="3">
    <location>
        <begin position="1"/>
        <end position="24"/>
    </location>
</feature>
<evidence type="ECO:0000256" key="2">
    <source>
        <dbReference type="ARBA" id="ARBA00022679"/>
    </source>
</evidence>
<sequence length="240" mass="26055">MAAELEGEEEPSTVPRPAGTAAGPSKPESFLLIFNVSKKQNFGTLLRSACAFGVTEVLVVGAKKIATFGNQGTVAHANVRHFETLQAAKAELSSRGARICGIEIDERAESVTKHPFTGSTAFMLGNEGEGMSAAQRAACDFFVYIPQHTGATASLNVAIAGSIVLHHFATWAQMAEHPRQGEKYLVDPVRSSLDKFQHPTQAEREEIERKRMERAKRRKETQDPHDGEPGDELGDVELGE</sequence>
<keyword evidence="1 5" id="KW-0489">Methyltransferase</keyword>
<accession>A0ABP0PYR6</accession>
<evidence type="ECO:0000256" key="3">
    <source>
        <dbReference type="SAM" id="MobiDB-lite"/>
    </source>
</evidence>
<feature type="domain" description="tRNA/rRNA methyltransferase SpoU type" evidence="4">
    <location>
        <begin position="30"/>
        <end position="166"/>
    </location>
</feature>
<dbReference type="CDD" id="cd18096">
    <property type="entry name" value="SpoU-like"/>
    <property type="match status" value="1"/>
</dbReference>
<dbReference type="InterPro" id="IPR001537">
    <property type="entry name" value="SpoU_MeTrfase"/>
</dbReference>
<reference evidence="5 6" key="1">
    <citation type="submission" date="2024-02" db="EMBL/GenBank/DDBJ databases">
        <authorList>
            <person name="Chen Y."/>
            <person name="Shah S."/>
            <person name="Dougan E. K."/>
            <person name="Thang M."/>
            <person name="Chan C."/>
        </authorList>
    </citation>
    <scope>NUCLEOTIDE SEQUENCE [LARGE SCALE GENOMIC DNA]</scope>
</reference>
<feature type="region of interest" description="Disordered" evidence="3">
    <location>
        <begin position="193"/>
        <end position="240"/>
    </location>
</feature>
<dbReference type="InterPro" id="IPR029026">
    <property type="entry name" value="tRNA_m1G_MTases_N"/>
</dbReference>
<feature type="compositionally biased region" description="Acidic residues" evidence="3">
    <location>
        <begin position="229"/>
        <end position="240"/>
    </location>
</feature>
<evidence type="ECO:0000313" key="5">
    <source>
        <dbReference type="EMBL" id="CAK9079880.1"/>
    </source>
</evidence>
<feature type="compositionally biased region" description="Basic and acidic residues" evidence="3">
    <location>
        <begin position="193"/>
        <end position="211"/>
    </location>
</feature>
<dbReference type="Pfam" id="PF00588">
    <property type="entry name" value="SpoU_methylase"/>
    <property type="match status" value="1"/>
</dbReference>
<gene>
    <name evidence="5" type="ORF">SCF082_LOCUS38111</name>
</gene>
<evidence type="ECO:0000313" key="6">
    <source>
        <dbReference type="Proteomes" id="UP001642464"/>
    </source>
</evidence>
<dbReference type="InterPro" id="IPR029028">
    <property type="entry name" value="Alpha/beta_knot_MTases"/>
</dbReference>
<dbReference type="GO" id="GO:0032259">
    <property type="term" value="P:methylation"/>
    <property type="evidence" value="ECO:0007669"/>
    <property type="project" value="UniProtKB-KW"/>
</dbReference>
<dbReference type="EMBL" id="CAXAMM010038662">
    <property type="protein sequence ID" value="CAK9079880.1"/>
    <property type="molecule type" value="Genomic_DNA"/>
</dbReference>
<dbReference type="PANTHER" id="PTHR43191:SF7">
    <property type="entry name" value="OBP33PEP LIKE PROTEIN"/>
    <property type="match status" value="1"/>
</dbReference>
<proteinExistence type="predicted"/>
<dbReference type="InterPro" id="IPR051259">
    <property type="entry name" value="rRNA_Methyltransferase"/>
</dbReference>
<evidence type="ECO:0000259" key="4">
    <source>
        <dbReference type="Pfam" id="PF00588"/>
    </source>
</evidence>
<dbReference type="Gene3D" id="3.40.1280.10">
    <property type="match status" value="1"/>
</dbReference>
<feature type="compositionally biased region" description="Acidic residues" evidence="3">
    <location>
        <begin position="1"/>
        <end position="11"/>
    </location>
</feature>
<keyword evidence="2" id="KW-0808">Transferase</keyword>
<dbReference type="Proteomes" id="UP001642464">
    <property type="component" value="Unassembled WGS sequence"/>
</dbReference>
<dbReference type="SUPFAM" id="SSF75217">
    <property type="entry name" value="alpha/beta knot"/>
    <property type="match status" value="1"/>
</dbReference>
<comment type="caution">
    <text evidence="5">The sequence shown here is derived from an EMBL/GenBank/DDBJ whole genome shotgun (WGS) entry which is preliminary data.</text>
</comment>
<organism evidence="5 6">
    <name type="scientific">Durusdinium trenchii</name>
    <dbReference type="NCBI Taxonomy" id="1381693"/>
    <lineage>
        <taxon>Eukaryota</taxon>
        <taxon>Sar</taxon>
        <taxon>Alveolata</taxon>
        <taxon>Dinophyceae</taxon>
        <taxon>Suessiales</taxon>
        <taxon>Symbiodiniaceae</taxon>
        <taxon>Durusdinium</taxon>
    </lineage>
</organism>
<protein>
    <submittedName>
        <fullName evidence="5">Uncharacterized tRNA/rRNA methyltransferase Mvan_5337</fullName>
    </submittedName>
</protein>
<dbReference type="PANTHER" id="PTHR43191">
    <property type="entry name" value="RRNA METHYLTRANSFERASE 3"/>
    <property type="match status" value="1"/>
</dbReference>
<keyword evidence="6" id="KW-1185">Reference proteome</keyword>
<evidence type="ECO:0000256" key="1">
    <source>
        <dbReference type="ARBA" id="ARBA00022603"/>
    </source>
</evidence>